<gene>
    <name evidence="1" type="ORF">LQ567_23480</name>
</gene>
<protein>
    <submittedName>
        <fullName evidence="1">FecR family protein</fullName>
    </submittedName>
</protein>
<dbReference type="EMBL" id="JAJNEC010000007">
    <property type="protein sequence ID" value="MCD2425766.1"/>
    <property type="molecule type" value="Genomic_DNA"/>
</dbReference>
<name>A0ABS8Q0S1_9BACT</name>
<evidence type="ECO:0000313" key="1">
    <source>
        <dbReference type="EMBL" id="MCD2425766.1"/>
    </source>
</evidence>
<proteinExistence type="predicted"/>
<dbReference type="Proteomes" id="UP001199816">
    <property type="component" value="Unassembled WGS sequence"/>
</dbReference>
<organism evidence="1 2">
    <name type="scientific">Niabella pedocola</name>
    <dbReference type="NCBI Taxonomy" id="1752077"/>
    <lineage>
        <taxon>Bacteria</taxon>
        <taxon>Pseudomonadati</taxon>
        <taxon>Bacteroidota</taxon>
        <taxon>Chitinophagia</taxon>
        <taxon>Chitinophagales</taxon>
        <taxon>Chitinophagaceae</taxon>
        <taxon>Niabella</taxon>
    </lineage>
</organism>
<evidence type="ECO:0000313" key="2">
    <source>
        <dbReference type="Proteomes" id="UP001199816"/>
    </source>
</evidence>
<reference evidence="1 2" key="1">
    <citation type="submission" date="2021-11" db="EMBL/GenBank/DDBJ databases">
        <title>Genomic of Niabella pedocola.</title>
        <authorList>
            <person name="Wu T."/>
        </authorList>
    </citation>
    <scope>NUCLEOTIDE SEQUENCE [LARGE SCALE GENOMIC DNA]</scope>
    <source>
        <strain evidence="1 2">JCM 31011</strain>
    </source>
</reference>
<comment type="caution">
    <text evidence="1">The sequence shown here is derived from an EMBL/GenBank/DDBJ whole genome shotgun (WGS) entry which is preliminary data.</text>
</comment>
<sequence>MKRNRLSELQRAASDVIVTNKGAHINHMLPNGSKVWVNVSSRLTYDHTSDAKK</sequence>
<keyword evidence="2" id="KW-1185">Reference proteome</keyword>
<dbReference type="Gene3D" id="2.60.120.1440">
    <property type="match status" value="1"/>
</dbReference>
<dbReference type="RefSeq" id="WP_231008340.1">
    <property type="nucleotide sequence ID" value="NZ_JAJNEC010000007.1"/>
</dbReference>
<accession>A0ABS8Q0S1</accession>